<protein>
    <submittedName>
        <fullName evidence="3">BamA/TamA family outer membrane protein</fullName>
    </submittedName>
</protein>
<evidence type="ECO:0000259" key="2">
    <source>
        <dbReference type="Pfam" id="PF03865"/>
    </source>
</evidence>
<name>A0A7X4HD56_9BURK</name>
<proteinExistence type="predicted"/>
<dbReference type="GO" id="GO:0046819">
    <property type="term" value="P:protein secretion by the type V secretion system"/>
    <property type="evidence" value="ECO:0007669"/>
    <property type="project" value="TreeGrafter"/>
</dbReference>
<sequence length="563" mass="60348">MINRAWLFGGIAAAQCLNCLAQTVPDAGRLDDRNRPPPPSPPPSAPRVVLNPAAQPGQPALTEGSLMVKGFRFSGDLDGIAPATLASLTAGDGGRVMALSELHTVADKVERHLQSDLGLVVAKAWVPLQDVQDGMVEIRILQGTVEELKLSAAPGQLSVPSGALAPARMLLPPGSAISRARLEEAVYRMSDYVGTPVRALLLPAAALGRYDIQFELEAAGRVSGSVSVDNTGNRYTSQWHDTVNLKVANLTGHADQLQLTGQLLTDKQRSLRAHYQHPLPGDYRIGLSGQVSRYELGGAFEPLDAHGRTTLFGVDLQRALARSRAYNLYASAEVLRRKLTNHQLGALTSEHTVNELNLGLRTDWTSGTAFNYGWVTLTGGNVKLDGAALDAVSDHLGPDLRGGFGKLAFGYTRSQPVAKDGSFVANLSGQLASKNLDSSETFLLGGMGAVRAYPSGETAGDQSLVAQLEYHQQFGQALRGFAFYDMGWIKVRKHPWPSFVGDNSFTLKGAGLGVAWQPASRVELSLIAARKLGHNPVADPLTGNDSDGRSSRFRVWAFAIFRF</sequence>
<evidence type="ECO:0000256" key="1">
    <source>
        <dbReference type="SAM" id="MobiDB-lite"/>
    </source>
</evidence>
<dbReference type="Proteomes" id="UP000450676">
    <property type="component" value="Unassembled WGS sequence"/>
</dbReference>
<dbReference type="Gene3D" id="3.10.20.310">
    <property type="entry name" value="membrane protein fhac"/>
    <property type="match status" value="1"/>
</dbReference>
<dbReference type="AlphaFoldDB" id="A0A7X4HD56"/>
<organism evidence="3 4">
    <name type="scientific">Pseudoduganella aquatica</name>
    <dbReference type="NCBI Taxonomy" id="2660641"/>
    <lineage>
        <taxon>Bacteria</taxon>
        <taxon>Pseudomonadati</taxon>
        <taxon>Pseudomonadota</taxon>
        <taxon>Betaproteobacteria</taxon>
        <taxon>Burkholderiales</taxon>
        <taxon>Oxalobacteraceae</taxon>
        <taxon>Telluria group</taxon>
        <taxon>Pseudoduganella</taxon>
    </lineage>
</organism>
<reference evidence="3 4" key="1">
    <citation type="submission" date="2019-12" db="EMBL/GenBank/DDBJ databases">
        <title>Novel species isolated from a subtropical stream in China.</title>
        <authorList>
            <person name="Lu H."/>
        </authorList>
    </citation>
    <scope>NUCLEOTIDE SEQUENCE [LARGE SCALE GENOMIC DNA]</scope>
    <source>
        <strain evidence="3 4">FT127W</strain>
    </source>
</reference>
<accession>A0A7X4HD56</accession>
<evidence type="ECO:0000313" key="4">
    <source>
        <dbReference type="Proteomes" id="UP000450676"/>
    </source>
</evidence>
<dbReference type="PANTHER" id="PTHR34597">
    <property type="entry name" value="SLR1661 PROTEIN"/>
    <property type="match status" value="1"/>
</dbReference>
<dbReference type="Pfam" id="PF03865">
    <property type="entry name" value="ShlB"/>
    <property type="match status" value="1"/>
</dbReference>
<keyword evidence="4" id="KW-1185">Reference proteome</keyword>
<dbReference type="InterPro" id="IPR051544">
    <property type="entry name" value="TPS_OM_transporter"/>
</dbReference>
<feature type="domain" description="Haemolysin activator HlyB C-terminal" evidence="2">
    <location>
        <begin position="211"/>
        <end position="493"/>
    </location>
</feature>
<dbReference type="Gene3D" id="2.40.160.50">
    <property type="entry name" value="membrane protein fhac: a member of the omp85/tpsb transporter family"/>
    <property type="match status" value="1"/>
</dbReference>
<evidence type="ECO:0000313" key="3">
    <source>
        <dbReference type="EMBL" id="MYN08045.1"/>
    </source>
</evidence>
<feature type="region of interest" description="Disordered" evidence="1">
    <location>
        <begin position="28"/>
        <end position="61"/>
    </location>
</feature>
<dbReference type="RefSeq" id="WP_161072384.1">
    <property type="nucleotide sequence ID" value="NZ_WWCU01000011.1"/>
</dbReference>
<feature type="compositionally biased region" description="Pro residues" evidence="1">
    <location>
        <begin position="36"/>
        <end position="45"/>
    </location>
</feature>
<comment type="caution">
    <text evidence="3">The sequence shown here is derived from an EMBL/GenBank/DDBJ whole genome shotgun (WGS) entry which is preliminary data.</text>
</comment>
<dbReference type="InterPro" id="IPR005565">
    <property type="entry name" value="Hemolysn_activator_HlyB_C"/>
</dbReference>
<dbReference type="GO" id="GO:0008320">
    <property type="term" value="F:protein transmembrane transporter activity"/>
    <property type="evidence" value="ECO:0007669"/>
    <property type="project" value="TreeGrafter"/>
</dbReference>
<dbReference type="PANTHER" id="PTHR34597:SF1">
    <property type="entry name" value="HEME_HEMOPEXIN TRANSPORTER PROTEIN HUXB"/>
    <property type="match status" value="1"/>
</dbReference>
<dbReference type="EMBL" id="WWCU01000011">
    <property type="protein sequence ID" value="MYN08045.1"/>
    <property type="molecule type" value="Genomic_DNA"/>
</dbReference>
<dbReference type="GO" id="GO:0098046">
    <property type="term" value="C:type V protein secretion system complex"/>
    <property type="evidence" value="ECO:0007669"/>
    <property type="project" value="TreeGrafter"/>
</dbReference>
<gene>
    <name evidence="3" type="ORF">GTP77_11945</name>
</gene>